<dbReference type="EMBL" id="JACSOD020000495">
    <property type="protein sequence ID" value="MBM6500016.1"/>
    <property type="molecule type" value="Genomic_DNA"/>
</dbReference>
<dbReference type="InterPro" id="IPR036388">
    <property type="entry name" value="WH-like_DNA-bd_sf"/>
</dbReference>
<dbReference type="Proteomes" id="UP000759529">
    <property type="component" value="Unassembled WGS sequence"/>
</dbReference>
<dbReference type="Gene3D" id="1.10.10.10">
    <property type="entry name" value="Winged helix-like DNA-binding domain superfamily/Winged helix DNA-binding domain"/>
    <property type="match status" value="1"/>
</dbReference>
<organism evidence="1 2">
    <name type="scientific">Flavobacterium macrobrachii</name>
    <dbReference type="NCBI Taxonomy" id="591204"/>
    <lineage>
        <taxon>Bacteria</taxon>
        <taxon>Pseudomonadati</taxon>
        <taxon>Bacteroidota</taxon>
        <taxon>Flavobacteriia</taxon>
        <taxon>Flavobacteriales</taxon>
        <taxon>Flavobacteriaceae</taxon>
        <taxon>Flavobacterium</taxon>
    </lineage>
</organism>
<dbReference type="RefSeq" id="WP_187656972.1">
    <property type="nucleotide sequence ID" value="NZ_JACSOD020000495.1"/>
</dbReference>
<proteinExistence type="predicted"/>
<evidence type="ECO:0000313" key="1">
    <source>
        <dbReference type="EMBL" id="MBM6500016.1"/>
    </source>
</evidence>
<gene>
    <name evidence="1" type="ORF">H9X54_012000</name>
</gene>
<protein>
    <submittedName>
        <fullName evidence="1">Transcriptional repressor</fullName>
    </submittedName>
</protein>
<keyword evidence="2" id="KW-1185">Reference proteome</keyword>
<dbReference type="SUPFAM" id="SSF46785">
    <property type="entry name" value="Winged helix' DNA-binding domain"/>
    <property type="match status" value="1"/>
</dbReference>
<reference evidence="1 2" key="1">
    <citation type="submission" date="2021-02" db="EMBL/GenBank/DDBJ databases">
        <authorList>
            <person name="Jung H.S."/>
            <person name="Chun B.H."/>
            <person name="Jeon C.O."/>
        </authorList>
    </citation>
    <scope>NUCLEOTIDE SEQUENCE [LARGE SCALE GENOMIC DNA]</scope>
    <source>
        <strain evidence="1 2">LMG 25203</strain>
    </source>
</reference>
<accession>A0ABS2CYH0</accession>
<name>A0ABS2CYH0_9FLAO</name>
<dbReference type="InterPro" id="IPR002481">
    <property type="entry name" value="FUR"/>
</dbReference>
<dbReference type="Pfam" id="PF01475">
    <property type="entry name" value="FUR"/>
    <property type="match status" value="1"/>
</dbReference>
<sequence>MKQFRNTTAKTTILNVLKNAEAALSHAELLTLTNGVCDRVTIYRVLERLVNEDNVHKVVTSDGIIKYAACNHSAHHSHDHVHFNCEKCKTTTCIEMVLPVIQLSNDYTVKSFNFTVTGICPKCN</sequence>
<dbReference type="InterPro" id="IPR036390">
    <property type="entry name" value="WH_DNA-bd_sf"/>
</dbReference>
<comment type="caution">
    <text evidence="1">The sequence shown here is derived from an EMBL/GenBank/DDBJ whole genome shotgun (WGS) entry which is preliminary data.</text>
</comment>
<evidence type="ECO:0000313" key="2">
    <source>
        <dbReference type="Proteomes" id="UP000759529"/>
    </source>
</evidence>